<accession>A0A2N7NBD9</accession>
<dbReference type="EMBL" id="MDBP01000116">
    <property type="protein sequence ID" value="PMP07800.1"/>
    <property type="molecule type" value="Genomic_DNA"/>
</dbReference>
<proteinExistence type="predicted"/>
<gene>
    <name evidence="2" type="ORF">BCS92_24245</name>
    <name evidence="3" type="ORF">FC057_25180</name>
</gene>
<feature type="transmembrane region" description="Helical" evidence="1">
    <location>
        <begin position="32"/>
        <end position="52"/>
    </location>
</feature>
<protein>
    <submittedName>
        <fullName evidence="2">Uncharacterized protein</fullName>
    </submittedName>
</protein>
<keyword evidence="1" id="KW-0472">Membrane</keyword>
<evidence type="ECO:0000256" key="1">
    <source>
        <dbReference type="SAM" id="Phobius"/>
    </source>
</evidence>
<evidence type="ECO:0000313" key="5">
    <source>
        <dbReference type="Proteomes" id="UP000308018"/>
    </source>
</evidence>
<dbReference type="RefSeq" id="WP_009844731.1">
    <property type="nucleotide sequence ID" value="NZ_MDBP01000116.1"/>
</dbReference>
<evidence type="ECO:0000313" key="2">
    <source>
        <dbReference type="EMBL" id="PMP07800.1"/>
    </source>
</evidence>
<reference evidence="2" key="3">
    <citation type="journal article" date="2018" name="Nature">
        <title>A major lineage of non-tailed dsDNA viruses as unrecognized killers of marine bacteria.</title>
        <authorList>
            <person name="Kauffman K.M."/>
            <person name="Hussain F.A."/>
            <person name="Yang J."/>
            <person name="Arevalo P."/>
            <person name="Brown J.M."/>
            <person name="Chang W.K."/>
            <person name="VanInsberghe D."/>
            <person name="Elsherbini J."/>
            <person name="Sharma R.S."/>
            <person name="Cutler M.B."/>
            <person name="Kelly L."/>
            <person name="Polz M.F."/>
        </authorList>
    </citation>
    <scope>NUCLEOTIDE SEQUENCE</scope>
    <source>
        <strain evidence="2">10N.222.48.A2</strain>
    </source>
</reference>
<keyword evidence="1" id="KW-1133">Transmembrane helix</keyword>
<keyword evidence="1" id="KW-0812">Transmembrane</keyword>
<sequence length="140" mass="15394">MFSVRNLSALFYLVALLLPAFSCVDGRESSLTYGYQALVFGFMQVFAATFMLTTWFDTAIALMFPWLANISWVLSLSNNQGIKVNPWSVVTLCALIIFFSQPLVIVAGGNGATSILSLKLHSGAYLWGVALMLPIFIKNK</sequence>
<dbReference type="EMBL" id="SYVV01000125">
    <property type="protein sequence ID" value="TKG25089.1"/>
    <property type="molecule type" value="Genomic_DNA"/>
</dbReference>
<name>A0A2N7NBD9_9VIBR</name>
<organism evidence="2 4">
    <name type="scientific">Vibrio tasmaniensis</name>
    <dbReference type="NCBI Taxonomy" id="212663"/>
    <lineage>
        <taxon>Bacteria</taxon>
        <taxon>Pseudomonadati</taxon>
        <taxon>Pseudomonadota</taxon>
        <taxon>Gammaproteobacteria</taxon>
        <taxon>Vibrionales</taxon>
        <taxon>Vibrionaceae</taxon>
        <taxon>Vibrio</taxon>
    </lineage>
</organism>
<reference evidence="2" key="2">
    <citation type="submission" date="2016-07" db="EMBL/GenBank/DDBJ databases">
        <authorList>
            <person name="Wan K."/>
            <person name="Booth B."/>
            <person name="Spirohn K."/>
            <person name="Hao T."/>
            <person name="Hu Y."/>
            <person name="Calderwood M."/>
            <person name="Hill D."/>
            <person name="Mohr S."/>
            <person name="Vidal M."/>
            <person name="Celniker S."/>
            <person name="Perrimon N."/>
        </authorList>
    </citation>
    <scope>NUCLEOTIDE SEQUENCE</scope>
    <source>
        <strain evidence="2">10N.222.48.A2</strain>
    </source>
</reference>
<feature type="transmembrane region" description="Helical" evidence="1">
    <location>
        <begin position="87"/>
        <end position="108"/>
    </location>
</feature>
<evidence type="ECO:0000313" key="4">
    <source>
        <dbReference type="Proteomes" id="UP000235579"/>
    </source>
</evidence>
<dbReference type="Proteomes" id="UP000308018">
    <property type="component" value="Unassembled WGS sequence"/>
</dbReference>
<reference evidence="4" key="1">
    <citation type="submission" date="2016-07" db="EMBL/GenBank/DDBJ databases">
        <title>Nontailed viruses are major unrecognized killers of bacteria in the ocean.</title>
        <authorList>
            <person name="Kauffman K."/>
            <person name="Hussain F."/>
            <person name="Yang J."/>
            <person name="Arevalo P."/>
            <person name="Brown J."/>
            <person name="Cutler M."/>
            <person name="Kelly L."/>
            <person name="Polz M.F."/>
        </authorList>
    </citation>
    <scope>NUCLEOTIDE SEQUENCE [LARGE SCALE GENOMIC DNA]</scope>
    <source>
        <strain evidence="4">10N.222.48.A2</strain>
    </source>
</reference>
<feature type="transmembrane region" description="Helical" evidence="1">
    <location>
        <begin position="120"/>
        <end position="137"/>
    </location>
</feature>
<evidence type="ECO:0000313" key="3">
    <source>
        <dbReference type="EMBL" id="TKG25089.1"/>
    </source>
</evidence>
<comment type="caution">
    <text evidence="2">The sequence shown here is derived from an EMBL/GenBank/DDBJ whole genome shotgun (WGS) entry which is preliminary data.</text>
</comment>
<dbReference type="Proteomes" id="UP000235579">
    <property type="component" value="Unassembled WGS sequence"/>
</dbReference>
<reference evidence="3 5" key="4">
    <citation type="submission" date="2019-04" db="EMBL/GenBank/DDBJ databases">
        <title>A reverse ecology approach based on a biological definition of microbial populations.</title>
        <authorList>
            <person name="Arevalo P."/>
            <person name="Vaninsberghe D."/>
            <person name="Elsherbini J."/>
            <person name="Gore J."/>
            <person name="Polz M."/>
        </authorList>
    </citation>
    <scope>NUCLEOTIDE SEQUENCE [LARGE SCALE GENOMIC DNA]</scope>
    <source>
        <strain evidence="3 5">10N.222.45.A8</strain>
    </source>
</reference>
<dbReference type="AlphaFoldDB" id="A0A2N7NBD9"/>
<feature type="transmembrane region" description="Helical" evidence="1">
    <location>
        <begin position="59"/>
        <end position="75"/>
    </location>
</feature>